<evidence type="ECO:0000313" key="3">
    <source>
        <dbReference type="Proteomes" id="UP000010552"/>
    </source>
</evidence>
<accession>L5JXF1</accession>
<reference evidence="3" key="1">
    <citation type="journal article" date="2013" name="Science">
        <title>Comparative analysis of bat genomes provides insight into the evolution of flight and immunity.</title>
        <authorList>
            <person name="Zhang G."/>
            <person name="Cowled C."/>
            <person name="Shi Z."/>
            <person name="Huang Z."/>
            <person name="Bishop-Lilly K.A."/>
            <person name="Fang X."/>
            <person name="Wynne J.W."/>
            <person name="Xiong Z."/>
            <person name="Baker M.L."/>
            <person name="Zhao W."/>
            <person name="Tachedjian M."/>
            <person name="Zhu Y."/>
            <person name="Zhou P."/>
            <person name="Jiang X."/>
            <person name="Ng J."/>
            <person name="Yang L."/>
            <person name="Wu L."/>
            <person name="Xiao J."/>
            <person name="Feng Y."/>
            <person name="Chen Y."/>
            <person name="Sun X."/>
            <person name="Zhang Y."/>
            <person name="Marsh G.A."/>
            <person name="Crameri G."/>
            <person name="Broder C.C."/>
            <person name="Frey K.G."/>
            <person name="Wang L.F."/>
            <person name="Wang J."/>
        </authorList>
    </citation>
    <scope>NUCLEOTIDE SEQUENCE [LARGE SCALE GENOMIC DNA]</scope>
</reference>
<dbReference type="Proteomes" id="UP000010552">
    <property type="component" value="Unassembled WGS sequence"/>
</dbReference>
<gene>
    <name evidence="2" type="ORF">PAL_GLEAN10024276</name>
</gene>
<evidence type="ECO:0000313" key="2">
    <source>
        <dbReference type="EMBL" id="ELK04139.1"/>
    </source>
</evidence>
<feature type="region of interest" description="Disordered" evidence="1">
    <location>
        <begin position="1"/>
        <end position="43"/>
    </location>
</feature>
<proteinExistence type="predicted"/>
<sequence>MEATGRGPLEMSVGRSPSSFPVPDNKANLLSAEAPSSGSEMEVSKHKAESGSCLYAYVVVDGLLLGPEVQSE</sequence>
<organism evidence="2 3">
    <name type="scientific">Pteropus alecto</name>
    <name type="common">Black flying fox</name>
    <dbReference type="NCBI Taxonomy" id="9402"/>
    <lineage>
        <taxon>Eukaryota</taxon>
        <taxon>Metazoa</taxon>
        <taxon>Chordata</taxon>
        <taxon>Craniata</taxon>
        <taxon>Vertebrata</taxon>
        <taxon>Euteleostomi</taxon>
        <taxon>Mammalia</taxon>
        <taxon>Eutheria</taxon>
        <taxon>Laurasiatheria</taxon>
        <taxon>Chiroptera</taxon>
        <taxon>Yinpterochiroptera</taxon>
        <taxon>Pteropodoidea</taxon>
        <taxon>Pteropodidae</taxon>
        <taxon>Pteropodinae</taxon>
        <taxon>Pteropus</taxon>
    </lineage>
</organism>
<evidence type="ECO:0000256" key="1">
    <source>
        <dbReference type="SAM" id="MobiDB-lite"/>
    </source>
</evidence>
<keyword evidence="3" id="KW-1185">Reference proteome</keyword>
<dbReference type="EMBL" id="KB031072">
    <property type="protein sequence ID" value="ELK04139.1"/>
    <property type="molecule type" value="Genomic_DNA"/>
</dbReference>
<dbReference type="InParanoid" id="L5JXF1"/>
<protein>
    <submittedName>
        <fullName evidence="2">Uncharacterized protein</fullName>
    </submittedName>
</protein>
<dbReference type="AlphaFoldDB" id="L5JXF1"/>
<name>L5JXF1_PTEAL</name>